<keyword evidence="2" id="KW-0802">TPR repeat</keyword>
<evidence type="ECO:0000313" key="4">
    <source>
        <dbReference type="Proteomes" id="UP001142055"/>
    </source>
</evidence>
<keyword evidence="4" id="KW-1185">Reference proteome</keyword>
<dbReference type="Proteomes" id="UP001142055">
    <property type="component" value="Chromosome 1"/>
</dbReference>
<dbReference type="InterPro" id="IPR038906">
    <property type="entry name" value="TTC36"/>
</dbReference>
<gene>
    <name evidence="3" type="ORF">RDWZM_002926</name>
</gene>
<dbReference type="InterPro" id="IPR011990">
    <property type="entry name" value="TPR-like_helical_dom_sf"/>
</dbReference>
<sequence length="193" mass="22151">MASLNDQKVLAFMFDPFLLETINSEEPNEIVEEIKELTLEQKQAKQLELEGIEFCNSNQSEQALNKFNAAAELWPNRASIYNNRAQVYRLINRIDDAFDDLNRAISLSDQTNPLVARQAYCQRGLIHLLRENREQGINDMKLAAEMGNGFAKSYIAKLNPYAALCNQMLKEMFEQYKLPIESTCSTKEMNGHH</sequence>
<evidence type="ECO:0000256" key="2">
    <source>
        <dbReference type="PROSITE-ProRule" id="PRU00339"/>
    </source>
</evidence>
<evidence type="ECO:0008006" key="5">
    <source>
        <dbReference type="Google" id="ProtNLM"/>
    </source>
</evidence>
<dbReference type="GO" id="GO:0006570">
    <property type="term" value="P:tyrosine metabolic process"/>
    <property type="evidence" value="ECO:0007669"/>
    <property type="project" value="TreeGrafter"/>
</dbReference>
<dbReference type="Gene3D" id="1.25.40.10">
    <property type="entry name" value="Tetratricopeptide repeat domain"/>
    <property type="match status" value="1"/>
</dbReference>
<dbReference type="InterPro" id="IPR019734">
    <property type="entry name" value="TPR_rpt"/>
</dbReference>
<reference evidence="3" key="1">
    <citation type="submission" date="2022-12" db="EMBL/GenBank/DDBJ databases">
        <title>Genome assemblies of Blomia tropicalis.</title>
        <authorList>
            <person name="Cui Y."/>
        </authorList>
    </citation>
    <scope>NUCLEOTIDE SEQUENCE</scope>
    <source>
        <tissue evidence="3">Adult mites</tissue>
    </source>
</reference>
<dbReference type="AlphaFoldDB" id="A0A9Q0RSL4"/>
<accession>A0A9Q0RSL4</accession>
<dbReference type="OMA" id="CNQMLCE"/>
<dbReference type="PROSITE" id="PS50005">
    <property type="entry name" value="TPR"/>
    <property type="match status" value="1"/>
</dbReference>
<feature type="repeat" description="TPR" evidence="2">
    <location>
        <begin position="78"/>
        <end position="111"/>
    </location>
</feature>
<protein>
    <recommendedName>
        <fullName evidence="5">Tetratricopeptide repeat protein 36</fullName>
    </recommendedName>
</protein>
<organism evidence="3 4">
    <name type="scientific">Blomia tropicalis</name>
    <name type="common">Mite</name>
    <dbReference type="NCBI Taxonomy" id="40697"/>
    <lineage>
        <taxon>Eukaryota</taxon>
        <taxon>Metazoa</taxon>
        <taxon>Ecdysozoa</taxon>
        <taxon>Arthropoda</taxon>
        <taxon>Chelicerata</taxon>
        <taxon>Arachnida</taxon>
        <taxon>Acari</taxon>
        <taxon>Acariformes</taxon>
        <taxon>Sarcoptiformes</taxon>
        <taxon>Astigmata</taxon>
        <taxon>Glycyphagoidea</taxon>
        <taxon>Echimyopodidae</taxon>
        <taxon>Blomia</taxon>
    </lineage>
</organism>
<comment type="caution">
    <text evidence="3">The sequence shown here is derived from an EMBL/GenBank/DDBJ whole genome shotgun (WGS) entry which is preliminary data.</text>
</comment>
<comment type="similarity">
    <text evidence="1">Belongs to the TTC36 family.</text>
</comment>
<dbReference type="SMART" id="SM00028">
    <property type="entry name" value="TPR"/>
    <property type="match status" value="3"/>
</dbReference>
<proteinExistence type="inferred from homology"/>
<evidence type="ECO:0000313" key="3">
    <source>
        <dbReference type="EMBL" id="KAJ6224381.1"/>
    </source>
</evidence>
<evidence type="ECO:0000256" key="1">
    <source>
        <dbReference type="ARBA" id="ARBA00006995"/>
    </source>
</evidence>
<name>A0A9Q0RSL4_BLOTA</name>
<dbReference type="SUPFAM" id="SSF48452">
    <property type="entry name" value="TPR-like"/>
    <property type="match status" value="1"/>
</dbReference>
<dbReference type="PANTHER" id="PTHR21405:SF0">
    <property type="entry name" value="TETRATRICOPEPTIDE REPEAT PROTEIN 36"/>
    <property type="match status" value="1"/>
</dbReference>
<dbReference type="EMBL" id="JAPWDV010000001">
    <property type="protein sequence ID" value="KAJ6224381.1"/>
    <property type="molecule type" value="Genomic_DNA"/>
</dbReference>
<dbReference type="PANTHER" id="PTHR21405">
    <property type="entry name" value="CDNA SEQUENCE BC021608"/>
    <property type="match status" value="1"/>
</dbReference>